<proteinExistence type="predicted"/>
<evidence type="ECO:0000313" key="2">
    <source>
        <dbReference type="EMBL" id="CAA9260549.1"/>
    </source>
</evidence>
<feature type="compositionally biased region" description="Basic and acidic residues" evidence="1">
    <location>
        <begin position="246"/>
        <end position="259"/>
    </location>
</feature>
<feature type="compositionally biased region" description="Gly residues" evidence="1">
    <location>
        <begin position="34"/>
        <end position="48"/>
    </location>
</feature>
<dbReference type="AlphaFoldDB" id="A0A6J4IVN2"/>
<feature type="compositionally biased region" description="Basic and acidic residues" evidence="1">
    <location>
        <begin position="286"/>
        <end position="300"/>
    </location>
</feature>
<dbReference type="GO" id="GO:0003910">
    <property type="term" value="F:DNA ligase (ATP) activity"/>
    <property type="evidence" value="ECO:0007669"/>
    <property type="project" value="UniProtKB-EC"/>
</dbReference>
<gene>
    <name evidence="2" type="ORF">AVDCRST_MAG41-2350</name>
</gene>
<feature type="compositionally biased region" description="Gly residues" evidence="1">
    <location>
        <begin position="231"/>
        <end position="245"/>
    </location>
</feature>
<organism evidence="2">
    <name type="scientific">uncultured Mycobacteriales bacterium</name>
    <dbReference type="NCBI Taxonomy" id="581187"/>
    <lineage>
        <taxon>Bacteria</taxon>
        <taxon>Bacillati</taxon>
        <taxon>Actinomycetota</taxon>
        <taxon>Actinomycetes</taxon>
        <taxon>Mycobacteriales</taxon>
        <taxon>environmental samples</taxon>
    </lineage>
</organism>
<feature type="compositionally biased region" description="Basic and acidic residues" evidence="1">
    <location>
        <begin position="56"/>
        <end position="71"/>
    </location>
</feature>
<feature type="non-terminal residue" evidence="2">
    <location>
        <position position="312"/>
    </location>
</feature>
<feature type="compositionally biased region" description="Gly residues" evidence="1">
    <location>
        <begin position="176"/>
        <end position="196"/>
    </location>
</feature>
<evidence type="ECO:0000256" key="1">
    <source>
        <dbReference type="SAM" id="MobiDB-lite"/>
    </source>
</evidence>
<feature type="non-terminal residue" evidence="2">
    <location>
        <position position="1"/>
    </location>
</feature>
<feature type="region of interest" description="Disordered" evidence="1">
    <location>
        <begin position="1"/>
        <end position="312"/>
    </location>
</feature>
<accession>A0A6J4IVN2</accession>
<feature type="compositionally biased region" description="Gly residues" evidence="1">
    <location>
        <begin position="139"/>
        <end position="149"/>
    </location>
</feature>
<feature type="compositionally biased region" description="Basic and acidic residues" evidence="1">
    <location>
        <begin position="197"/>
        <end position="208"/>
    </location>
</feature>
<dbReference type="EMBL" id="CADCTP010000218">
    <property type="protein sequence ID" value="CAA9260549.1"/>
    <property type="molecule type" value="Genomic_DNA"/>
</dbReference>
<feature type="compositionally biased region" description="Low complexity" evidence="1">
    <location>
        <begin position="22"/>
        <end position="33"/>
    </location>
</feature>
<dbReference type="EC" id="6.5.1.1" evidence="2"/>
<name>A0A6J4IVN2_9ACTN</name>
<protein>
    <submittedName>
        <fullName evidence="2">ATP-dependent DNA ligase</fullName>
        <ecNumber evidence="2">6.5.1.1</ecNumber>
    </submittedName>
</protein>
<keyword evidence="2" id="KW-0436">Ligase</keyword>
<reference evidence="2" key="1">
    <citation type="submission" date="2020-02" db="EMBL/GenBank/DDBJ databases">
        <authorList>
            <person name="Meier V. D."/>
        </authorList>
    </citation>
    <scope>NUCLEOTIDE SEQUENCE</scope>
    <source>
        <strain evidence="2">AVDCRST_MAG41</strain>
    </source>
</reference>
<feature type="compositionally biased region" description="Basic and acidic residues" evidence="1">
    <location>
        <begin position="150"/>
        <end position="175"/>
    </location>
</feature>
<feature type="compositionally biased region" description="Low complexity" evidence="1">
    <location>
        <begin position="263"/>
        <end position="280"/>
    </location>
</feature>
<sequence>DRHPGLAPGRAAVRRLRGDQAGAGRLPGADRGPAGAGAGGPAAVGGPGPRRPGAVHAEEPAGVRAGLDRPGRGVGGAVPAGGDVRAVQRHPDAAVVRQPAGRGVPPDADPGARPGLADHDGAGPGPAGGRRLRRRRRGGVPGAAGAGGGRDGRGGEDQRVQGAARDHPGRRRDAAGRGGRGDPGAGGPGRAAGPGAGDDRVPEGRAAREGVPGLHPGRRGDGRRRVQPAGAAGGAGVLPGGLGGIGRDRSPGVHCRDGGRGGAVAARLAGPAAGAATPRPRAGRGGPDDPDRPGAGDARGEAPGAGPARGGV</sequence>